<feature type="region of interest" description="Disordered" evidence="1">
    <location>
        <begin position="123"/>
        <end position="145"/>
    </location>
</feature>
<name>A0A8H9GLP3_9DEIO</name>
<protein>
    <submittedName>
        <fullName evidence="2">Uncharacterized protein</fullName>
    </submittedName>
</protein>
<proteinExistence type="predicted"/>
<keyword evidence="3" id="KW-1185">Reference proteome</keyword>
<organism evidence="2 3">
    <name type="scientific">Deinococcus arenae</name>
    <dbReference type="NCBI Taxonomy" id="1452751"/>
    <lineage>
        <taxon>Bacteria</taxon>
        <taxon>Thermotogati</taxon>
        <taxon>Deinococcota</taxon>
        <taxon>Deinococci</taxon>
        <taxon>Deinococcales</taxon>
        <taxon>Deinococcaceae</taxon>
        <taxon>Deinococcus</taxon>
    </lineage>
</organism>
<evidence type="ECO:0000313" key="3">
    <source>
        <dbReference type="Proteomes" id="UP000600547"/>
    </source>
</evidence>
<feature type="region of interest" description="Disordered" evidence="1">
    <location>
        <begin position="1"/>
        <end position="109"/>
    </location>
</feature>
<dbReference type="EMBL" id="BMQG01000001">
    <property type="protein sequence ID" value="GGM30034.1"/>
    <property type="molecule type" value="Genomic_DNA"/>
</dbReference>
<sequence>MSSNGYASRNSSVPPGSSSSGRPFAPNIRIRLGQCGQNSGPTAGMRRRSRAVTPMTASRLGTAAYTPAPPSQMRYARAGRATSSPGSGPNCRVTKATGTARTSSTMPGVGCAGNSRVAAAQAASRATCPGPLREVGQERKVKRRT</sequence>
<feature type="compositionally biased region" description="Polar residues" evidence="1">
    <location>
        <begin position="96"/>
        <end position="106"/>
    </location>
</feature>
<feature type="compositionally biased region" description="Low complexity" evidence="1">
    <location>
        <begin position="8"/>
        <end position="23"/>
    </location>
</feature>
<comment type="caution">
    <text evidence="2">The sequence shown here is derived from an EMBL/GenBank/DDBJ whole genome shotgun (WGS) entry which is preliminary data.</text>
</comment>
<evidence type="ECO:0000313" key="2">
    <source>
        <dbReference type="EMBL" id="GGM30034.1"/>
    </source>
</evidence>
<evidence type="ECO:0000256" key="1">
    <source>
        <dbReference type="SAM" id="MobiDB-lite"/>
    </source>
</evidence>
<dbReference type="AlphaFoldDB" id="A0A8H9GLP3"/>
<gene>
    <name evidence="2" type="ORF">GCM10008956_02530</name>
</gene>
<dbReference type="Proteomes" id="UP000600547">
    <property type="component" value="Unassembled WGS sequence"/>
</dbReference>
<accession>A0A8H9GLP3</accession>
<reference evidence="3" key="1">
    <citation type="journal article" date="2019" name="Int. J. Syst. Evol. Microbiol.">
        <title>The Global Catalogue of Microorganisms (GCM) 10K type strain sequencing project: providing services to taxonomists for standard genome sequencing and annotation.</title>
        <authorList>
            <consortium name="The Broad Institute Genomics Platform"/>
            <consortium name="The Broad Institute Genome Sequencing Center for Infectious Disease"/>
            <person name="Wu L."/>
            <person name="Ma J."/>
        </authorList>
    </citation>
    <scope>NUCLEOTIDE SEQUENCE [LARGE SCALE GENOMIC DNA]</scope>
    <source>
        <strain evidence="3">JCM 31047</strain>
    </source>
</reference>